<dbReference type="Gene3D" id="2.160.10.10">
    <property type="entry name" value="Hexapeptide repeat proteins"/>
    <property type="match status" value="1"/>
</dbReference>
<organism evidence="8 9">
    <name type="scientific">Arenicella xantha</name>
    <dbReference type="NCBI Taxonomy" id="644221"/>
    <lineage>
        <taxon>Bacteria</taxon>
        <taxon>Pseudomonadati</taxon>
        <taxon>Pseudomonadota</taxon>
        <taxon>Gammaproteobacteria</taxon>
        <taxon>Arenicellales</taxon>
        <taxon>Arenicellaceae</taxon>
        <taxon>Arenicella</taxon>
    </lineage>
</organism>
<evidence type="ECO:0000256" key="1">
    <source>
        <dbReference type="ARBA" id="ARBA00022516"/>
    </source>
</evidence>
<gene>
    <name evidence="8" type="ORF">DFR28_10535</name>
</gene>
<evidence type="ECO:0000259" key="7">
    <source>
        <dbReference type="Pfam" id="PF25087"/>
    </source>
</evidence>
<feature type="domain" description="Mannose-1-phosphate guanyltransferase C-terminal" evidence="7">
    <location>
        <begin position="105"/>
        <end position="184"/>
    </location>
</feature>
<evidence type="ECO:0000313" key="8">
    <source>
        <dbReference type="EMBL" id="RBP48697.1"/>
    </source>
</evidence>
<dbReference type="OrthoDB" id="9784739at2"/>
<dbReference type="AlphaFoldDB" id="A0A395JIC7"/>
<keyword evidence="2" id="KW-0441">Lipid A biosynthesis</keyword>
<keyword evidence="9" id="KW-1185">Reference proteome</keyword>
<proteinExistence type="predicted"/>
<comment type="caution">
    <text evidence="8">The sequence shown here is derived from an EMBL/GenBank/DDBJ whole genome shotgun (WGS) entry which is preliminary data.</text>
</comment>
<keyword evidence="3 8" id="KW-0808">Transferase</keyword>
<dbReference type="SUPFAM" id="SSF51161">
    <property type="entry name" value="Trimeric LpxA-like enzymes"/>
    <property type="match status" value="1"/>
</dbReference>
<dbReference type="PANTHER" id="PTHR43378:SF2">
    <property type="entry name" value="UDP-3-O-ACYLGLUCOSAMINE N-ACYLTRANSFERASE 1, MITOCHONDRIAL-RELATED"/>
    <property type="match status" value="1"/>
</dbReference>
<dbReference type="GO" id="GO:0009245">
    <property type="term" value="P:lipid A biosynthetic process"/>
    <property type="evidence" value="ECO:0007669"/>
    <property type="project" value="UniProtKB-KW"/>
</dbReference>
<sequence>MIFTTQELVTEFADVVLQTHGKHTQFDRSASPDQASASCLIFLQSAELLPPSAAVIITSVEVANKILDHTDSFIVCVADLRLAQSAIKRRYDPYLNADLEWDAIHPSAVIHASARLGTGCRIGPNAVIGSDCILGDRVIVRATSVLEHQVVIGDDSVIHSGVNLGYGTHIGKRCVVQSGSVIASEGFGFAPDASGQYHPIPHTGVVVLEDDVHVGANSCIDRGTFGETRLRRGVKIDNLVHIAHNVEVGENTVLTAQTAVAGSSKIGKQVIASGQTGVLDHKNVADGAILLHRCGVTEDIPSAGMWAGTPARPLKEYVRNLALGKKVARLEKTLKTLQARLDDDS</sequence>
<keyword evidence="6 8" id="KW-0012">Acyltransferase</keyword>
<protein>
    <submittedName>
        <fullName evidence="8">UDP-3-O-[3-hydroxymyristoyl] glucosamine N-acyltransferase</fullName>
    </submittedName>
</protein>
<dbReference type="Pfam" id="PF25087">
    <property type="entry name" value="GMPPB_C"/>
    <property type="match status" value="1"/>
</dbReference>
<keyword evidence="4" id="KW-0677">Repeat</keyword>
<dbReference type="NCBIfam" id="TIGR01853">
    <property type="entry name" value="lipid_A_lpxD"/>
    <property type="match status" value="1"/>
</dbReference>
<dbReference type="InterPro" id="IPR007691">
    <property type="entry name" value="LpxD"/>
</dbReference>
<evidence type="ECO:0000256" key="2">
    <source>
        <dbReference type="ARBA" id="ARBA00022556"/>
    </source>
</evidence>
<dbReference type="GO" id="GO:0016410">
    <property type="term" value="F:N-acyltransferase activity"/>
    <property type="evidence" value="ECO:0007669"/>
    <property type="project" value="InterPro"/>
</dbReference>
<keyword evidence="1" id="KW-0444">Lipid biosynthesis</keyword>
<dbReference type="Proteomes" id="UP000253083">
    <property type="component" value="Unassembled WGS sequence"/>
</dbReference>
<evidence type="ECO:0000256" key="4">
    <source>
        <dbReference type="ARBA" id="ARBA00022737"/>
    </source>
</evidence>
<dbReference type="PANTHER" id="PTHR43378">
    <property type="entry name" value="UDP-3-O-ACYLGLUCOSAMINE N-ACYLTRANSFERASE"/>
    <property type="match status" value="1"/>
</dbReference>
<dbReference type="InterPro" id="IPR011004">
    <property type="entry name" value="Trimer_LpxA-like_sf"/>
</dbReference>
<evidence type="ECO:0000256" key="5">
    <source>
        <dbReference type="ARBA" id="ARBA00023098"/>
    </source>
</evidence>
<dbReference type="EMBL" id="QNRT01000005">
    <property type="protein sequence ID" value="RBP48697.1"/>
    <property type="molecule type" value="Genomic_DNA"/>
</dbReference>
<evidence type="ECO:0000313" key="9">
    <source>
        <dbReference type="Proteomes" id="UP000253083"/>
    </source>
</evidence>
<dbReference type="GO" id="GO:0016020">
    <property type="term" value="C:membrane"/>
    <property type="evidence" value="ECO:0007669"/>
    <property type="project" value="GOC"/>
</dbReference>
<accession>A0A395JIC7</accession>
<name>A0A395JIC7_9GAMM</name>
<reference evidence="8 9" key="1">
    <citation type="submission" date="2018-06" db="EMBL/GenBank/DDBJ databases">
        <title>Genomic Encyclopedia of Type Strains, Phase IV (KMG-IV): sequencing the most valuable type-strain genomes for metagenomic binning, comparative biology and taxonomic classification.</title>
        <authorList>
            <person name="Goeker M."/>
        </authorList>
    </citation>
    <scope>NUCLEOTIDE SEQUENCE [LARGE SCALE GENOMIC DNA]</scope>
    <source>
        <strain evidence="8 9">DSM 24032</strain>
    </source>
</reference>
<dbReference type="RefSeq" id="WP_113955301.1">
    <property type="nucleotide sequence ID" value="NZ_QNRT01000005.1"/>
</dbReference>
<dbReference type="InterPro" id="IPR056729">
    <property type="entry name" value="GMPPB_C"/>
</dbReference>
<dbReference type="InParanoid" id="A0A395JIC7"/>
<dbReference type="CDD" id="cd03352">
    <property type="entry name" value="LbH_LpxD"/>
    <property type="match status" value="1"/>
</dbReference>
<keyword evidence="5" id="KW-0443">Lipid metabolism</keyword>
<dbReference type="NCBIfam" id="NF002060">
    <property type="entry name" value="PRK00892.1"/>
    <property type="match status" value="1"/>
</dbReference>
<evidence type="ECO:0000256" key="3">
    <source>
        <dbReference type="ARBA" id="ARBA00022679"/>
    </source>
</evidence>
<evidence type="ECO:0000256" key="6">
    <source>
        <dbReference type="ARBA" id="ARBA00023315"/>
    </source>
</evidence>